<dbReference type="Pfam" id="PF08240">
    <property type="entry name" value="ADH_N"/>
    <property type="match status" value="1"/>
</dbReference>
<dbReference type="SMART" id="SM00829">
    <property type="entry name" value="PKS_ER"/>
    <property type="match status" value="1"/>
</dbReference>
<evidence type="ECO:0000313" key="8">
    <source>
        <dbReference type="EMBL" id="PSN67353.1"/>
    </source>
</evidence>
<dbReference type="PANTHER" id="PTHR43350">
    <property type="entry name" value="NAD-DEPENDENT ALCOHOL DEHYDROGENASE"/>
    <property type="match status" value="1"/>
</dbReference>
<dbReference type="Proteomes" id="UP000240883">
    <property type="component" value="Unassembled WGS sequence"/>
</dbReference>
<dbReference type="Gene3D" id="3.40.50.720">
    <property type="entry name" value="NAD(P)-binding Rossmann-like Domain"/>
    <property type="match status" value="1"/>
</dbReference>
<sequence>MKAYQYSDAANGLELKDVPVPQPGADEVLIRVKAAGMCHSDCHIYQGKGDSWLLRRPITLGHEVAGEIIETGSNVIDYRPGDRVAVYHVGQPVEERKWAESIGLGFDGGYAEFATPPVSRIRRIPEGVSFAQAAVATDALATSYQAVVSRAGAKKNRTIGVIGLGGLGMSGLAFGVIEGATVYGFDIMESKFEEAKRLGATECFKSTEQAKEVVFDAFVDFVGAESTTQAALSSVKEGGTVVLVGLATDTTRVPTHLLITRSLTLAGSIGASKADLDRVLDLLQQGSIDPLLVEVPFHEIPATLDKLDKGKLLVGRYWADPSKI</sequence>
<feature type="domain" description="Enoyl reductase (ER)" evidence="7">
    <location>
        <begin position="8"/>
        <end position="314"/>
    </location>
</feature>
<evidence type="ECO:0000313" key="9">
    <source>
        <dbReference type="Proteomes" id="UP000240883"/>
    </source>
</evidence>
<evidence type="ECO:0000256" key="3">
    <source>
        <dbReference type="ARBA" id="ARBA00022723"/>
    </source>
</evidence>
<organism evidence="8 9">
    <name type="scientific">Corynespora cassiicola Philippines</name>
    <dbReference type="NCBI Taxonomy" id="1448308"/>
    <lineage>
        <taxon>Eukaryota</taxon>
        <taxon>Fungi</taxon>
        <taxon>Dikarya</taxon>
        <taxon>Ascomycota</taxon>
        <taxon>Pezizomycotina</taxon>
        <taxon>Dothideomycetes</taxon>
        <taxon>Pleosporomycetidae</taxon>
        <taxon>Pleosporales</taxon>
        <taxon>Corynesporascaceae</taxon>
        <taxon>Corynespora</taxon>
    </lineage>
</organism>
<dbReference type="STRING" id="1448308.A0A2T2NPL3"/>
<dbReference type="CDD" id="cd08254">
    <property type="entry name" value="hydroxyacyl_CoA_DH"/>
    <property type="match status" value="1"/>
</dbReference>
<evidence type="ECO:0000259" key="7">
    <source>
        <dbReference type="SMART" id="SM00829"/>
    </source>
</evidence>
<dbReference type="InterPro" id="IPR036291">
    <property type="entry name" value="NAD(P)-bd_dom_sf"/>
</dbReference>
<protein>
    <submittedName>
        <fullName evidence="8">GroES-like protein</fullName>
    </submittedName>
</protein>
<keyword evidence="5" id="KW-0560">Oxidoreductase</keyword>
<dbReference type="PANTHER" id="PTHR43350:SF17">
    <property type="entry name" value="NAD-DEPENDENT ALCOHOL DEHYDROGENASE"/>
    <property type="match status" value="1"/>
</dbReference>
<dbReference type="Pfam" id="PF00107">
    <property type="entry name" value="ADH_zinc_N"/>
    <property type="match status" value="1"/>
</dbReference>
<evidence type="ECO:0000256" key="5">
    <source>
        <dbReference type="ARBA" id="ARBA00023002"/>
    </source>
</evidence>
<dbReference type="SUPFAM" id="SSF50129">
    <property type="entry name" value="GroES-like"/>
    <property type="match status" value="1"/>
</dbReference>
<dbReference type="GO" id="GO:0008270">
    <property type="term" value="F:zinc ion binding"/>
    <property type="evidence" value="ECO:0007669"/>
    <property type="project" value="InterPro"/>
</dbReference>
<evidence type="ECO:0000256" key="4">
    <source>
        <dbReference type="ARBA" id="ARBA00022833"/>
    </source>
</evidence>
<keyword evidence="3 6" id="KW-0479">Metal-binding</keyword>
<gene>
    <name evidence="8" type="ORF">BS50DRAFT_574062</name>
</gene>
<comment type="similarity">
    <text evidence="2 6">Belongs to the zinc-containing alcohol dehydrogenase family.</text>
</comment>
<keyword evidence="9" id="KW-1185">Reference proteome</keyword>
<dbReference type="InterPro" id="IPR013154">
    <property type="entry name" value="ADH-like_N"/>
</dbReference>
<dbReference type="Gene3D" id="3.90.180.10">
    <property type="entry name" value="Medium-chain alcohol dehydrogenases, catalytic domain"/>
    <property type="match status" value="1"/>
</dbReference>
<dbReference type="SUPFAM" id="SSF51735">
    <property type="entry name" value="NAD(P)-binding Rossmann-fold domains"/>
    <property type="match status" value="1"/>
</dbReference>
<accession>A0A2T2NPL3</accession>
<dbReference type="AlphaFoldDB" id="A0A2T2NPL3"/>
<dbReference type="InterPro" id="IPR013149">
    <property type="entry name" value="ADH-like_C"/>
</dbReference>
<dbReference type="InterPro" id="IPR002328">
    <property type="entry name" value="ADH_Zn_CS"/>
</dbReference>
<evidence type="ECO:0000256" key="2">
    <source>
        <dbReference type="ARBA" id="ARBA00008072"/>
    </source>
</evidence>
<dbReference type="OrthoDB" id="1879366at2759"/>
<dbReference type="GO" id="GO:0016491">
    <property type="term" value="F:oxidoreductase activity"/>
    <property type="evidence" value="ECO:0007669"/>
    <property type="project" value="UniProtKB-KW"/>
</dbReference>
<dbReference type="InterPro" id="IPR011032">
    <property type="entry name" value="GroES-like_sf"/>
</dbReference>
<reference evidence="8 9" key="1">
    <citation type="journal article" date="2018" name="Front. Microbiol.">
        <title>Genome-Wide Analysis of Corynespora cassiicola Leaf Fall Disease Putative Effectors.</title>
        <authorList>
            <person name="Lopez D."/>
            <person name="Ribeiro S."/>
            <person name="Label P."/>
            <person name="Fumanal B."/>
            <person name="Venisse J.S."/>
            <person name="Kohler A."/>
            <person name="de Oliveira R.R."/>
            <person name="Labutti K."/>
            <person name="Lipzen A."/>
            <person name="Lail K."/>
            <person name="Bauer D."/>
            <person name="Ohm R.A."/>
            <person name="Barry K.W."/>
            <person name="Spatafora J."/>
            <person name="Grigoriev I.V."/>
            <person name="Martin F.M."/>
            <person name="Pujade-Renaud V."/>
        </authorList>
    </citation>
    <scope>NUCLEOTIDE SEQUENCE [LARGE SCALE GENOMIC DNA]</scope>
    <source>
        <strain evidence="8 9">Philippines</strain>
    </source>
</reference>
<evidence type="ECO:0000256" key="1">
    <source>
        <dbReference type="ARBA" id="ARBA00001947"/>
    </source>
</evidence>
<evidence type="ECO:0000256" key="6">
    <source>
        <dbReference type="RuleBase" id="RU361277"/>
    </source>
</evidence>
<comment type="cofactor">
    <cofactor evidence="1 6">
        <name>Zn(2+)</name>
        <dbReference type="ChEBI" id="CHEBI:29105"/>
    </cofactor>
</comment>
<dbReference type="PROSITE" id="PS00059">
    <property type="entry name" value="ADH_ZINC"/>
    <property type="match status" value="1"/>
</dbReference>
<dbReference type="EMBL" id="KZ678135">
    <property type="protein sequence ID" value="PSN67353.1"/>
    <property type="molecule type" value="Genomic_DNA"/>
</dbReference>
<dbReference type="InterPro" id="IPR020843">
    <property type="entry name" value="ER"/>
</dbReference>
<name>A0A2T2NPL3_CORCC</name>
<proteinExistence type="inferred from homology"/>
<keyword evidence="4 6" id="KW-0862">Zinc</keyword>